<evidence type="ECO:0000256" key="1">
    <source>
        <dbReference type="ARBA" id="ARBA00004328"/>
    </source>
</evidence>
<accession>A0A3E5A417</accession>
<dbReference type="Proteomes" id="UP000261222">
    <property type="component" value="Unassembled WGS sequence"/>
</dbReference>
<evidence type="ECO:0000313" key="4">
    <source>
        <dbReference type="Proteomes" id="UP000261222"/>
    </source>
</evidence>
<dbReference type="RefSeq" id="WP_072523211.1">
    <property type="nucleotide sequence ID" value="NZ_QSUB01000006.1"/>
</dbReference>
<dbReference type="Pfam" id="PF05065">
    <property type="entry name" value="Phage_capsid"/>
    <property type="match status" value="1"/>
</dbReference>
<name>A0A3E5A417_9FIRM</name>
<dbReference type="Gene3D" id="3.30.2400.10">
    <property type="entry name" value="Major capsid protein gp5"/>
    <property type="match status" value="1"/>
</dbReference>
<feature type="domain" description="Phage capsid-like C-terminal" evidence="2">
    <location>
        <begin position="40"/>
        <end position="306"/>
    </location>
</feature>
<dbReference type="EMBL" id="QSUB01000006">
    <property type="protein sequence ID" value="RGN03439.1"/>
    <property type="molecule type" value="Genomic_DNA"/>
</dbReference>
<comment type="caution">
    <text evidence="3">The sequence shown here is derived from an EMBL/GenBank/DDBJ whole genome shotgun (WGS) entry which is preliminary data.</text>
</comment>
<evidence type="ECO:0000259" key="2">
    <source>
        <dbReference type="Pfam" id="PF05065"/>
    </source>
</evidence>
<organism evidence="3 4">
    <name type="scientific">Blautia obeum</name>
    <dbReference type="NCBI Taxonomy" id="40520"/>
    <lineage>
        <taxon>Bacteria</taxon>
        <taxon>Bacillati</taxon>
        <taxon>Bacillota</taxon>
        <taxon>Clostridia</taxon>
        <taxon>Lachnospirales</taxon>
        <taxon>Lachnospiraceae</taxon>
        <taxon>Blautia</taxon>
    </lineage>
</organism>
<sequence>MISNTQITAQPEYDIQFWNAMRNKEAREDILAKGRDISTGTYSMPTVAAGKVMNEIEKESDFRKIATVIRAYKNGYRIFAKDCKDKAEFVAEGAAIPVYESAGDFNEKTIESYKLASIVTLDEDFVNDAGFDIEKYLTQKLGKSFGKAEDNAFINGTGADEPTGILHNTDGAKTALTAETLTYDDVISLYFSVDKEYRRNGIWLMNDKTALVLRKLKDNDGNYLWNQANDTILGKQVIISEYMPDIETGTKPIAFGDFSYYWIVGRKPVTVRTLLEKFVLYDQIGYLAFEFLDGKLVRNEAIKVIQMADAGK</sequence>
<reference evidence="3 4" key="1">
    <citation type="submission" date="2018-08" db="EMBL/GenBank/DDBJ databases">
        <title>A genome reference for cultivated species of the human gut microbiota.</title>
        <authorList>
            <person name="Zou Y."/>
            <person name="Xue W."/>
            <person name="Luo G."/>
        </authorList>
    </citation>
    <scope>NUCLEOTIDE SEQUENCE [LARGE SCALE GENOMIC DNA]</scope>
    <source>
        <strain evidence="3 4">OM06-11AA</strain>
    </source>
</reference>
<dbReference type="InterPro" id="IPR024455">
    <property type="entry name" value="Phage_capsid"/>
</dbReference>
<comment type="subcellular location">
    <subcellularLocation>
        <location evidence="1">Virion</location>
    </subcellularLocation>
</comment>
<dbReference type="SUPFAM" id="SSF56563">
    <property type="entry name" value="Major capsid protein gp5"/>
    <property type="match status" value="1"/>
</dbReference>
<protein>
    <submittedName>
        <fullName evidence="3">Phage major capsid protein</fullName>
    </submittedName>
</protein>
<dbReference type="InterPro" id="IPR054612">
    <property type="entry name" value="Phage_capsid-like_C"/>
</dbReference>
<dbReference type="AlphaFoldDB" id="A0A3E5A417"/>
<proteinExistence type="predicted"/>
<dbReference type="NCBIfam" id="TIGR01554">
    <property type="entry name" value="major_cap_HK97"/>
    <property type="match status" value="1"/>
</dbReference>
<gene>
    <name evidence="3" type="ORF">DXB81_13565</name>
</gene>
<evidence type="ECO:0000313" key="3">
    <source>
        <dbReference type="EMBL" id="RGN03439.1"/>
    </source>
</evidence>